<keyword evidence="3" id="KW-0378">Hydrolase</keyword>
<dbReference type="InterPro" id="IPR012338">
    <property type="entry name" value="Beta-lactam/transpept-like"/>
</dbReference>
<comment type="caution">
    <text evidence="3">The sequence shown here is derived from an EMBL/GenBank/DDBJ whole genome shotgun (WGS) entry which is preliminary data.</text>
</comment>
<dbReference type="EC" id="3.4.16.4" evidence="3"/>
<keyword evidence="1" id="KW-0732">Signal</keyword>
<dbReference type="SUPFAM" id="SSF56601">
    <property type="entry name" value="beta-lactamase/transpeptidase-like"/>
    <property type="match status" value="1"/>
</dbReference>
<dbReference type="Proteomes" id="UP000548476">
    <property type="component" value="Unassembled WGS sequence"/>
</dbReference>
<feature type="domain" description="Beta-lactamase-related" evidence="2">
    <location>
        <begin position="46"/>
        <end position="334"/>
    </location>
</feature>
<dbReference type="EMBL" id="JACHGT010000002">
    <property type="protein sequence ID" value="MBB6033260.1"/>
    <property type="molecule type" value="Genomic_DNA"/>
</dbReference>
<keyword evidence="3" id="KW-0121">Carboxypeptidase</keyword>
<organism evidence="3 4">
    <name type="scientific">Phytomonospora endophytica</name>
    <dbReference type="NCBI Taxonomy" id="714109"/>
    <lineage>
        <taxon>Bacteria</taxon>
        <taxon>Bacillati</taxon>
        <taxon>Actinomycetota</taxon>
        <taxon>Actinomycetes</taxon>
        <taxon>Micromonosporales</taxon>
        <taxon>Micromonosporaceae</taxon>
        <taxon>Phytomonospora</taxon>
    </lineage>
</organism>
<gene>
    <name evidence="3" type="ORF">HNR73_001107</name>
</gene>
<sequence length="372" mass="39128">MTRKRILTAVLTLAVAAGLGVTALDANAEAPPKLPGAELQAGLDALVDGGAASAALLRVDDGRSHWSGAAGTAELNGSAPADPRGHFRIGSVTKSFVATVVLQLVDEGLLGLDDPIGEHLPGLVPGGGDITVRQILDHSSGLHDYMSEPGMSTNRWRGDARFDSYEPGELLDIAFATTPDEPEPGWHYSNTNYIVAGVLVERLTGNTLADEIGARILDPLRMRHTSLPGDDPSVPEPHAHGYTTVDGAFVDATEQNPSLDWAAGEMISTTADLNRFFGALLGGRLTSPEALQAMRTTVPTGTIFEYGLGLQEFALPCGTTATGHGGQLLGYLTYSLRTDDGRVATLNYNPYERGATQEEITSILATALCRAA</sequence>
<dbReference type="InterPro" id="IPR001466">
    <property type="entry name" value="Beta-lactam-related"/>
</dbReference>
<protein>
    <submittedName>
        <fullName evidence="3">D-alanyl-D-alanine carboxypeptidase</fullName>
        <ecNumber evidence="3">3.4.16.4</ecNumber>
    </submittedName>
</protein>
<feature type="chain" id="PRO_5032432993" evidence="1">
    <location>
        <begin position="29"/>
        <end position="372"/>
    </location>
</feature>
<evidence type="ECO:0000259" key="2">
    <source>
        <dbReference type="Pfam" id="PF00144"/>
    </source>
</evidence>
<evidence type="ECO:0000313" key="4">
    <source>
        <dbReference type="Proteomes" id="UP000548476"/>
    </source>
</evidence>
<dbReference type="RefSeq" id="WP_184786142.1">
    <property type="nucleotide sequence ID" value="NZ_BONT01000024.1"/>
</dbReference>
<reference evidence="3 4" key="1">
    <citation type="submission" date="2020-08" db="EMBL/GenBank/DDBJ databases">
        <title>Genomic Encyclopedia of Type Strains, Phase IV (KMG-IV): sequencing the most valuable type-strain genomes for metagenomic binning, comparative biology and taxonomic classification.</title>
        <authorList>
            <person name="Goeker M."/>
        </authorList>
    </citation>
    <scope>NUCLEOTIDE SEQUENCE [LARGE SCALE GENOMIC DNA]</scope>
    <source>
        <strain evidence="3 4">YIM 65646</strain>
    </source>
</reference>
<dbReference type="AlphaFoldDB" id="A0A841FMT5"/>
<evidence type="ECO:0000256" key="1">
    <source>
        <dbReference type="SAM" id="SignalP"/>
    </source>
</evidence>
<dbReference type="PANTHER" id="PTHR46825:SF7">
    <property type="entry name" value="D-ALANYL-D-ALANINE CARBOXYPEPTIDASE"/>
    <property type="match status" value="1"/>
</dbReference>
<proteinExistence type="predicted"/>
<dbReference type="GO" id="GO:0009002">
    <property type="term" value="F:serine-type D-Ala-D-Ala carboxypeptidase activity"/>
    <property type="evidence" value="ECO:0007669"/>
    <property type="project" value="UniProtKB-EC"/>
</dbReference>
<dbReference type="Pfam" id="PF00144">
    <property type="entry name" value="Beta-lactamase"/>
    <property type="match status" value="1"/>
</dbReference>
<keyword evidence="3" id="KW-0645">Protease</keyword>
<dbReference type="InterPro" id="IPR050491">
    <property type="entry name" value="AmpC-like"/>
</dbReference>
<evidence type="ECO:0000313" key="3">
    <source>
        <dbReference type="EMBL" id="MBB6033260.1"/>
    </source>
</evidence>
<name>A0A841FMT5_9ACTN</name>
<accession>A0A841FMT5</accession>
<dbReference type="PANTHER" id="PTHR46825">
    <property type="entry name" value="D-ALANYL-D-ALANINE-CARBOXYPEPTIDASE/ENDOPEPTIDASE AMPH"/>
    <property type="match status" value="1"/>
</dbReference>
<keyword evidence="4" id="KW-1185">Reference proteome</keyword>
<dbReference type="Gene3D" id="3.40.710.10">
    <property type="entry name" value="DD-peptidase/beta-lactamase superfamily"/>
    <property type="match status" value="1"/>
</dbReference>
<feature type="signal peptide" evidence="1">
    <location>
        <begin position="1"/>
        <end position="28"/>
    </location>
</feature>